<dbReference type="PANTHER" id="PTHR33392:SF6">
    <property type="entry name" value="POLYISOPRENYL-TEICHOIC ACID--PEPTIDOGLYCAN TEICHOIC ACID TRANSFERASE TAGU"/>
    <property type="match status" value="1"/>
</dbReference>
<comment type="caution">
    <text evidence="5">The sequence shown here is derived from an EMBL/GenBank/DDBJ whole genome shotgun (WGS) entry which is preliminary data.</text>
</comment>
<accession>A0ABT6ZPZ2</accession>
<evidence type="ECO:0000256" key="3">
    <source>
        <dbReference type="SAM" id="SignalP"/>
    </source>
</evidence>
<dbReference type="NCBIfam" id="TIGR00350">
    <property type="entry name" value="lytR_cpsA_psr"/>
    <property type="match status" value="1"/>
</dbReference>
<feature type="region of interest" description="Disordered" evidence="2">
    <location>
        <begin position="453"/>
        <end position="517"/>
    </location>
</feature>
<name>A0ABT6ZPZ2_9ACTN</name>
<dbReference type="Gene3D" id="3.40.630.190">
    <property type="entry name" value="LCP protein"/>
    <property type="match status" value="1"/>
</dbReference>
<evidence type="ECO:0000256" key="2">
    <source>
        <dbReference type="SAM" id="MobiDB-lite"/>
    </source>
</evidence>
<dbReference type="InterPro" id="IPR004474">
    <property type="entry name" value="LytR_CpsA_psr"/>
</dbReference>
<dbReference type="InterPro" id="IPR050922">
    <property type="entry name" value="LytR/CpsA/Psr_CW_biosynth"/>
</dbReference>
<evidence type="ECO:0000313" key="5">
    <source>
        <dbReference type="EMBL" id="MDJ1131125.1"/>
    </source>
</evidence>
<proteinExistence type="inferred from homology"/>
<feature type="chain" id="PRO_5045054534" evidence="3">
    <location>
        <begin position="25"/>
        <end position="517"/>
    </location>
</feature>
<feature type="signal peptide" evidence="3">
    <location>
        <begin position="1"/>
        <end position="24"/>
    </location>
</feature>
<evidence type="ECO:0000256" key="1">
    <source>
        <dbReference type="ARBA" id="ARBA00006068"/>
    </source>
</evidence>
<evidence type="ECO:0000313" key="6">
    <source>
        <dbReference type="Proteomes" id="UP001214441"/>
    </source>
</evidence>
<comment type="similarity">
    <text evidence="1">Belongs to the LytR/CpsA/Psr (LCP) family.</text>
</comment>
<feature type="domain" description="Cell envelope-related transcriptional attenuator" evidence="4">
    <location>
        <begin position="71"/>
        <end position="224"/>
    </location>
</feature>
<sequence>MSPSSAPWSSGALFSAFSASSAFSAPLTDGKGDARESRALTFLLVGLDTRAGLSRERRDDLNVNGDACECTDVMMLLHVSRHRDRVSAVSIPRDSYVRFAPHREKNGSHLTSHRGKINAAHAHGGRELTVRTVQQATGLRIDHYLETDFAGFVAAVDRLGGAPVCTKKPLHDINSGLDMPAGHHHTDGRQALRYVRARHVSPPGDLGRVRRQQQLVAGLLEQLANPRIADHPFGLLRTARALRGTVATDPGLTMSRLARLGGELRGLDGDDMEFATVPLKKFDHRVPTWGSTLTWDEPRARVLFRALREDRPFRLEPRLSPPPGVRPVGLEPGRVPVRVEGGGAAADRLRTALRENGFALMTGPPQAAPDTLDTVDPVVARPGRRTEIRYEPGREREAEVLAAALPDARLRAVRGQGRVLTVLTGSGTRVRKIIYDRSSVEGAPVTGTALDCDATGGTGKRVEPTETDAATGAATDAATGAATSAVANPAEGAGGVEDAEEPEEPERAGGVEGAGGM</sequence>
<evidence type="ECO:0000259" key="4">
    <source>
        <dbReference type="Pfam" id="PF03816"/>
    </source>
</evidence>
<gene>
    <name evidence="5" type="ORF">NMN56_003965</name>
</gene>
<dbReference type="RefSeq" id="WP_280842843.1">
    <property type="nucleotide sequence ID" value="NZ_JANCPR020000003.1"/>
</dbReference>
<dbReference type="PANTHER" id="PTHR33392">
    <property type="entry name" value="POLYISOPRENYL-TEICHOIC ACID--PEPTIDOGLYCAN TEICHOIC ACID TRANSFERASE TAGU"/>
    <property type="match status" value="1"/>
</dbReference>
<keyword evidence="6" id="KW-1185">Reference proteome</keyword>
<protein>
    <submittedName>
        <fullName evidence="5">LCP family protein</fullName>
    </submittedName>
</protein>
<organism evidence="5 6">
    <name type="scientific">Streptomyces iconiensis</name>
    <dbReference type="NCBI Taxonomy" id="1384038"/>
    <lineage>
        <taxon>Bacteria</taxon>
        <taxon>Bacillati</taxon>
        <taxon>Actinomycetota</taxon>
        <taxon>Actinomycetes</taxon>
        <taxon>Kitasatosporales</taxon>
        <taxon>Streptomycetaceae</taxon>
        <taxon>Streptomyces</taxon>
    </lineage>
</organism>
<dbReference type="Pfam" id="PF03816">
    <property type="entry name" value="LytR_cpsA_psr"/>
    <property type="match status" value="1"/>
</dbReference>
<reference evidence="5 6" key="1">
    <citation type="submission" date="2023-05" db="EMBL/GenBank/DDBJ databases">
        <title>Streptantibioticus silvisoli sp. nov., acidotolerant actinomycetes 1 from pine litter.</title>
        <authorList>
            <person name="Swiecimska M."/>
            <person name="Golinska P."/>
            <person name="Sangal V."/>
            <person name="Wachnowicz B."/>
            <person name="Goodfellow M."/>
        </authorList>
    </citation>
    <scope>NUCLEOTIDE SEQUENCE [LARGE SCALE GENOMIC DNA]</scope>
    <source>
        <strain evidence="5 6">DSM 42109</strain>
    </source>
</reference>
<dbReference type="EMBL" id="JANCPR020000003">
    <property type="protein sequence ID" value="MDJ1131125.1"/>
    <property type="molecule type" value="Genomic_DNA"/>
</dbReference>
<keyword evidence="3" id="KW-0732">Signal</keyword>
<dbReference type="Proteomes" id="UP001214441">
    <property type="component" value="Unassembled WGS sequence"/>
</dbReference>
<feature type="compositionally biased region" description="Low complexity" evidence="2">
    <location>
        <begin position="467"/>
        <end position="483"/>
    </location>
</feature>